<evidence type="ECO:0000313" key="2">
    <source>
        <dbReference type="EMBL" id="SLN29663.1"/>
    </source>
</evidence>
<protein>
    <submittedName>
        <fullName evidence="2">Uncharacterized protein</fullName>
    </submittedName>
</protein>
<proteinExistence type="predicted"/>
<reference evidence="2 3" key="1">
    <citation type="submission" date="2017-03" db="EMBL/GenBank/DDBJ databases">
        <authorList>
            <person name="Afonso C.L."/>
            <person name="Miller P.J."/>
            <person name="Scott M.A."/>
            <person name="Spackman E."/>
            <person name="Goraichik I."/>
            <person name="Dimitrov K.M."/>
            <person name="Suarez D.L."/>
            <person name="Swayne D.E."/>
        </authorList>
    </citation>
    <scope>NUCLEOTIDE SEQUENCE [LARGE SCALE GENOMIC DNA]</scope>
    <source>
        <strain evidence="2 3">CECT 7751</strain>
    </source>
</reference>
<sequence length="92" mass="9779">MLRQDIVARPRRVVLFTLASAAGAALMLASEDALFRRLIPWLLLFVTLLFASGPALNRWLARREVVAGAGAATMSEGDVALYGGYFGAGLGV</sequence>
<dbReference type="EMBL" id="FWFN01000002">
    <property type="protein sequence ID" value="SLN29663.1"/>
    <property type="molecule type" value="Genomic_DNA"/>
</dbReference>
<evidence type="ECO:0000256" key="1">
    <source>
        <dbReference type="SAM" id="Phobius"/>
    </source>
</evidence>
<dbReference type="AlphaFoldDB" id="A0A1X6YS29"/>
<accession>A0A1X6YS29</accession>
<gene>
    <name evidence="2" type="ORF">PSM7751_01224</name>
</gene>
<evidence type="ECO:0000313" key="3">
    <source>
        <dbReference type="Proteomes" id="UP000193963"/>
    </source>
</evidence>
<keyword evidence="1" id="KW-1133">Transmembrane helix</keyword>
<name>A0A1X6YS29_9RHOB</name>
<keyword evidence="1" id="KW-0472">Membrane</keyword>
<keyword evidence="3" id="KW-1185">Reference proteome</keyword>
<feature type="transmembrane region" description="Helical" evidence="1">
    <location>
        <begin position="39"/>
        <end position="56"/>
    </location>
</feature>
<organism evidence="2 3">
    <name type="scientific">Pseudooceanicola marinus</name>
    <dbReference type="NCBI Taxonomy" id="396013"/>
    <lineage>
        <taxon>Bacteria</taxon>
        <taxon>Pseudomonadati</taxon>
        <taxon>Pseudomonadota</taxon>
        <taxon>Alphaproteobacteria</taxon>
        <taxon>Rhodobacterales</taxon>
        <taxon>Paracoccaceae</taxon>
        <taxon>Pseudooceanicola</taxon>
    </lineage>
</organism>
<keyword evidence="1" id="KW-0812">Transmembrane</keyword>
<dbReference type="Proteomes" id="UP000193963">
    <property type="component" value="Unassembled WGS sequence"/>
</dbReference>